<accession>A0A165PP65</accession>
<evidence type="ECO:0000256" key="10">
    <source>
        <dbReference type="SAM" id="MobiDB-lite"/>
    </source>
</evidence>
<evidence type="ECO:0000256" key="1">
    <source>
        <dbReference type="ARBA" id="ARBA00001946"/>
    </source>
</evidence>
<dbReference type="InParanoid" id="A0A165PP65"/>
<dbReference type="EMBL" id="KV425888">
    <property type="protein sequence ID" value="KZW02458.1"/>
    <property type="molecule type" value="Genomic_DNA"/>
</dbReference>
<dbReference type="FunCoup" id="A0A165PP65">
    <property type="interactions" value="103"/>
</dbReference>
<comment type="cofactor">
    <cofactor evidence="2">
        <name>Zn(2+)</name>
        <dbReference type="ChEBI" id="CHEBI:29105"/>
    </cofactor>
</comment>
<evidence type="ECO:0000256" key="8">
    <source>
        <dbReference type="ARBA" id="ARBA00023027"/>
    </source>
</evidence>
<evidence type="ECO:0000256" key="6">
    <source>
        <dbReference type="ARBA" id="ARBA00022801"/>
    </source>
</evidence>
<dbReference type="GO" id="GO:0019677">
    <property type="term" value="P:NAD+ catabolic process"/>
    <property type="evidence" value="ECO:0007669"/>
    <property type="project" value="TreeGrafter"/>
</dbReference>
<evidence type="ECO:0000313" key="13">
    <source>
        <dbReference type="Proteomes" id="UP000077266"/>
    </source>
</evidence>
<dbReference type="GO" id="GO:0005777">
    <property type="term" value="C:peroxisome"/>
    <property type="evidence" value="ECO:0007669"/>
    <property type="project" value="TreeGrafter"/>
</dbReference>
<dbReference type="GO" id="GO:0035529">
    <property type="term" value="F:NADH pyrophosphatase activity"/>
    <property type="evidence" value="ECO:0007669"/>
    <property type="project" value="TreeGrafter"/>
</dbReference>
<dbReference type="PANTHER" id="PTHR42904:SF6">
    <property type="entry name" value="NAD-CAPPED RNA HYDROLASE NUDT12"/>
    <property type="match status" value="1"/>
</dbReference>
<dbReference type="Proteomes" id="UP000077266">
    <property type="component" value="Unassembled WGS sequence"/>
</dbReference>
<name>A0A165PP65_EXIGL</name>
<comment type="catalytic activity">
    <reaction evidence="9">
        <text>a 5'-end NAD(+)-phospho-ribonucleoside in mRNA + H2O = a 5'-end phospho-adenosine-phospho-ribonucleoside in mRNA + beta-nicotinamide D-ribonucleotide + 2 H(+)</text>
        <dbReference type="Rhea" id="RHEA:60876"/>
        <dbReference type="Rhea" id="RHEA-COMP:15698"/>
        <dbReference type="Rhea" id="RHEA-COMP:15719"/>
        <dbReference type="ChEBI" id="CHEBI:14649"/>
        <dbReference type="ChEBI" id="CHEBI:15377"/>
        <dbReference type="ChEBI" id="CHEBI:15378"/>
        <dbReference type="ChEBI" id="CHEBI:144029"/>
        <dbReference type="ChEBI" id="CHEBI:144051"/>
    </reaction>
    <physiologicalReaction direction="left-to-right" evidence="9">
        <dbReference type="Rhea" id="RHEA:60877"/>
    </physiologicalReaction>
</comment>
<keyword evidence="13" id="KW-1185">Reference proteome</keyword>
<reference evidence="12 13" key="1">
    <citation type="journal article" date="2016" name="Mol. Biol. Evol.">
        <title>Comparative Genomics of Early-Diverging Mushroom-Forming Fungi Provides Insights into the Origins of Lignocellulose Decay Capabilities.</title>
        <authorList>
            <person name="Nagy L.G."/>
            <person name="Riley R."/>
            <person name="Tritt A."/>
            <person name="Adam C."/>
            <person name="Daum C."/>
            <person name="Floudas D."/>
            <person name="Sun H."/>
            <person name="Yadav J.S."/>
            <person name="Pangilinan J."/>
            <person name="Larsson K.H."/>
            <person name="Matsuura K."/>
            <person name="Barry K."/>
            <person name="Labutti K."/>
            <person name="Kuo R."/>
            <person name="Ohm R.A."/>
            <person name="Bhattacharya S.S."/>
            <person name="Shirouzu T."/>
            <person name="Yoshinaga Y."/>
            <person name="Martin F.M."/>
            <person name="Grigoriev I.V."/>
            <person name="Hibbett D.S."/>
        </authorList>
    </citation>
    <scope>NUCLEOTIDE SEQUENCE [LARGE SCALE GENOMIC DNA]</scope>
    <source>
        <strain evidence="12 13">HHB12029</strain>
    </source>
</reference>
<dbReference type="SUPFAM" id="SSF55811">
    <property type="entry name" value="Nudix"/>
    <property type="match status" value="1"/>
</dbReference>
<dbReference type="InterPro" id="IPR049734">
    <property type="entry name" value="NudC-like_C"/>
</dbReference>
<evidence type="ECO:0000313" key="12">
    <source>
        <dbReference type="EMBL" id="KZW02458.1"/>
    </source>
</evidence>
<keyword evidence="5" id="KW-0479">Metal-binding</keyword>
<sequence>MAEAQSHFLGGNPLNRLSFLRTSPTFLAAATRHPDARWVLFTAGGKPLVRTSHARRTTNLATLRTDDVRALVGPDPLFGQTQTAGETFLIPEGEKMPAMEAARIRGPRIIFLGVLDKTPDDELPSADNGWAIVGAPYFAVDVQEEAASDLDALAKKHSTEDAEVEFVEPFGTMGDFEPGEAAIFAVARSMLDWNSQRKFCPACASPVYSLWAGWKLGCSSLLPWADNGNKPPCPSGKGLHNYTHPRTDIAVITAIISEQGDKILLGRNKRFPLPMYSTLAGFIEPAESFEDAVKREIYEESGVKVWNVRYHSGQPWPFPANLMVGCYATADPNAQIRTDLDNELADAKWFTRDEILAVLAHPKGTLIRKREYKKFNDYNEGTTTTDEKDKVTVGHALAPESDGTVKKVEEKERKDDDDTPPFRIPPLTAIAGVLISGWAKGTSTLATGGSDGASKL</sequence>
<dbReference type="AlphaFoldDB" id="A0A165PP65"/>
<dbReference type="GO" id="GO:0006742">
    <property type="term" value="P:NADP+ catabolic process"/>
    <property type="evidence" value="ECO:0007669"/>
    <property type="project" value="TreeGrafter"/>
</dbReference>
<dbReference type="InterPro" id="IPR000086">
    <property type="entry name" value="NUDIX_hydrolase_dom"/>
</dbReference>
<dbReference type="OrthoDB" id="10249612at2759"/>
<keyword evidence="8" id="KW-0520">NAD</keyword>
<dbReference type="Pfam" id="PF09296">
    <property type="entry name" value="NUDIX-like"/>
    <property type="match status" value="1"/>
</dbReference>
<dbReference type="GO" id="GO:0046872">
    <property type="term" value="F:metal ion binding"/>
    <property type="evidence" value="ECO:0007669"/>
    <property type="project" value="UniProtKB-KW"/>
</dbReference>
<feature type="region of interest" description="Disordered" evidence="10">
    <location>
        <begin position="378"/>
        <end position="425"/>
    </location>
</feature>
<dbReference type="InterPro" id="IPR050241">
    <property type="entry name" value="NAD-cap_RNA_hydrolase_NudC"/>
</dbReference>
<feature type="compositionally biased region" description="Basic and acidic residues" evidence="10">
    <location>
        <begin position="403"/>
        <end position="416"/>
    </location>
</feature>
<evidence type="ECO:0000256" key="9">
    <source>
        <dbReference type="ARBA" id="ARBA00023679"/>
    </source>
</evidence>
<keyword evidence="6" id="KW-0378">Hydrolase</keyword>
<evidence type="ECO:0000256" key="4">
    <source>
        <dbReference type="ARBA" id="ARBA00012381"/>
    </source>
</evidence>
<dbReference type="PROSITE" id="PS51462">
    <property type="entry name" value="NUDIX"/>
    <property type="match status" value="1"/>
</dbReference>
<evidence type="ECO:0000256" key="3">
    <source>
        <dbReference type="ARBA" id="ARBA00009595"/>
    </source>
</evidence>
<dbReference type="Gene3D" id="3.90.79.10">
    <property type="entry name" value="Nucleoside Triphosphate Pyrophosphohydrolase"/>
    <property type="match status" value="1"/>
</dbReference>
<evidence type="ECO:0000256" key="2">
    <source>
        <dbReference type="ARBA" id="ARBA00001947"/>
    </source>
</evidence>
<evidence type="ECO:0000256" key="7">
    <source>
        <dbReference type="ARBA" id="ARBA00022842"/>
    </source>
</evidence>
<dbReference type="InterPro" id="IPR015797">
    <property type="entry name" value="NUDIX_hydrolase-like_dom_sf"/>
</dbReference>
<dbReference type="InterPro" id="IPR020084">
    <property type="entry name" value="NUDIX_hydrolase_CS"/>
</dbReference>
<comment type="similarity">
    <text evidence="3">Belongs to the Nudix hydrolase family. NudC subfamily.</text>
</comment>
<evidence type="ECO:0000259" key="11">
    <source>
        <dbReference type="PROSITE" id="PS51462"/>
    </source>
</evidence>
<dbReference type="PROSITE" id="PS00893">
    <property type="entry name" value="NUDIX_BOX"/>
    <property type="match status" value="1"/>
</dbReference>
<comment type="cofactor">
    <cofactor evidence="1">
        <name>Mg(2+)</name>
        <dbReference type="ChEBI" id="CHEBI:18420"/>
    </cofactor>
</comment>
<protein>
    <recommendedName>
        <fullName evidence="4">NAD(+) diphosphatase</fullName>
        <ecNumber evidence="4">3.6.1.22</ecNumber>
    </recommendedName>
</protein>
<dbReference type="GO" id="GO:0005829">
    <property type="term" value="C:cytosol"/>
    <property type="evidence" value="ECO:0007669"/>
    <property type="project" value="TreeGrafter"/>
</dbReference>
<dbReference type="InterPro" id="IPR015375">
    <property type="entry name" value="NADH_PPase-like_N"/>
</dbReference>
<dbReference type="Gene3D" id="3.90.79.20">
    <property type="match status" value="1"/>
</dbReference>
<dbReference type="CDD" id="cd03429">
    <property type="entry name" value="NUDIX_NADH_pyrophosphatase_Nudt13"/>
    <property type="match status" value="1"/>
</dbReference>
<feature type="domain" description="Nudix hydrolase" evidence="11">
    <location>
        <begin position="246"/>
        <end position="373"/>
    </location>
</feature>
<keyword evidence="7" id="KW-0460">Magnesium</keyword>
<proteinExistence type="inferred from homology"/>
<dbReference type="PANTHER" id="PTHR42904">
    <property type="entry name" value="NUDIX HYDROLASE, NUDC SUBFAMILY"/>
    <property type="match status" value="1"/>
</dbReference>
<dbReference type="Pfam" id="PF00293">
    <property type="entry name" value="NUDIX"/>
    <property type="match status" value="1"/>
</dbReference>
<dbReference type="EC" id="3.6.1.22" evidence="4"/>
<gene>
    <name evidence="12" type="ORF">EXIGLDRAFT_829336</name>
</gene>
<evidence type="ECO:0000256" key="5">
    <source>
        <dbReference type="ARBA" id="ARBA00022723"/>
    </source>
</evidence>
<dbReference type="STRING" id="1314781.A0A165PP65"/>
<organism evidence="12 13">
    <name type="scientific">Exidia glandulosa HHB12029</name>
    <dbReference type="NCBI Taxonomy" id="1314781"/>
    <lineage>
        <taxon>Eukaryota</taxon>
        <taxon>Fungi</taxon>
        <taxon>Dikarya</taxon>
        <taxon>Basidiomycota</taxon>
        <taxon>Agaricomycotina</taxon>
        <taxon>Agaricomycetes</taxon>
        <taxon>Auriculariales</taxon>
        <taxon>Exidiaceae</taxon>
        <taxon>Exidia</taxon>
    </lineage>
</organism>